<dbReference type="RefSeq" id="WP_271165824.1">
    <property type="nucleotide sequence ID" value="NZ_BSFD01000010.1"/>
</dbReference>
<reference evidence="1" key="2">
    <citation type="submission" date="2023-01" db="EMBL/GenBank/DDBJ databases">
        <authorList>
            <person name="Sun Q."/>
            <person name="Evtushenko L."/>
        </authorList>
    </citation>
    <scope>NUCLEOTIDE SEQUENCE</scope>
    <source>
        <strain evidence="1">VKM B-1499</strain>
    </source>
</reference>
<keyword evidence="2" id="KW-1185">Reference proteome</keyword>
<dbReference type="Proteomes" id="UP001143509">
    <property type="component" value="Unassembled WGS sequence"/>
</dbReference>
<comment type="caution">
    <text evidence="1">The sequence shown here is derived from an EMBL/GenBank/DDBJ whole genome shotgun (WGS) entry which is preliminary data.</text>
</comment>
<gene>
    <name evidence="1" type="ORF">GCM10017620_26070</name>
</gene>
<reference evidence="1" key="1">
    <citation type="journal article" date="2014" name="Int. J. Syst. Evol. Microbiol.">
        <title>Complete genome of a new Firmicutes species belonging to the dominant human colonic microbiota ('Ruminococcus bicirculans') reveals two chromosomes and a selective capacity to utilize plant glucans.</title>
        <authorList>
            <consortium name="NISC Comparative Sequencing Program"/>
            <person name="Wegmann U."/>
            <person name="Louis P."/>
            <person name="Goesmann A."/>
            <person name="Henrissat B."/>
            <person name="Duncan S.H."/>
            <person name="Flint H.J."/>
        </authorList>
    </citation>
    <scope>NUCLEOTIDE SEQUENCE</scope>
    <source>
        <strain evidence="1">VKM B-1499</strain>
    </source>
</reference>
<evidence type="ECO:0000313" key="2">
    <source>
        <dbReference type="Proteomes" id="UP001143509"/>
    </source>
</evidence>
<organism evidence="1 2">
    <name type="scientific">Brevundimonas intermedia</name>
    <dbReference type="NCBI Taxonomy" id="74315"/>
    <lineage>
        <taxon>Bacteria</taxon>
        <taxon>Pseudomonadati</taxon>
        <taxon>Pseudomonadota</taxon>
        <taxon>Alphaproteobacteria</taxon>
        <taxon>Caulobacterales</taxon>
        <taxon>Caulobacteraceae</taxon>
        <taxon>Brevundimonas</taxon>
    </lineage>
</organism>
<dbReference type="EMBL" id="BSFD01000010">
    <property type="protein sequence ID" value="GLK49634.1"/>
    <property type="molecule type" value="Genomic_DNA"/>
</dbReference>
<accession>A0ABQ5TC35</accession>
<name>A0ABQ5TC35_9CAUL</name>
<proteinExistence type="predicted"/>
<evidence type="ECO:0000313" key="1">
    <source>
        <dbReference type="EMBL" id="GLK49634.1"/>
    </source>
</evidence>
<sequence length="70" mass="7887">MDRRKPYTDVMLQSVAARAMMDAKIVEFGAHVWSGDRKAAEEARTAASAALDAHLDLTRQTLEHEIRRGY</sequence>
<protein>
    <submittedName>
        <fullName evidence="1">Uncharacterized protein</fullName>
    </submittedName>
</protein>